<evidence type="ECO:0000313" key="1">
    <source>
        <dbReference type="EMBL" id="KAI5397363.1"/>
    </source>
</evidence>
<protein>
    <submittedName>
        <fullName evidence="1">Uncharacterized protein</fullName>
    </submittedName>
</protein>
<dbReference type="Gramene" id="Psat06G0325200-T1">
    <property type="protein sequence ID" value="KAI5397363.1"/>
    <property type="gene ID" value="KIW84_063252"/>
</dbReference>
<sequence length="72" mass="8235">MKAQGMSCILELLVKSSSANGKFVQPEIPRFDGYYEHWAKLMENFLLAKEHWTLIEKGIDTVPEGTQGQKHK</sequence>
<dbReference type="AlphaFoldDB" id="A0A9D4W763"/>
<keyword evidence="2" id="KW-1185">Reference proteome</keyword>
<evidence type="ECO:0000313" key="2">
    <source>
        <dbReference type="Proteomes" id="UP001058974"/>
    </source>
</evidence>
<proteinExistence type="predicted"/>
<organism evidence="1 2">
    <name type="scientific">Pisum sativum</name>
    <name type="common">Garden pea</name>
    <name type="synonym">Lathyrus oleraceus</name>
    <dbReference type="NCBI Taxonomy" id="3888"/>
    <lineage>
        <taxon>Eukaryota</taxon>
        <taxon>Viridiplantae</taxon>
        <taxon>Streptophyta</taxon>
        <taxon>Embryophyta</taxon>
        <taxon>Tracheophyta</taxon>
        <taxon>Spermatophyta</taxon>
        <taxon>Magnoliopsida</taxon>
        <taxon>eudicotyledons</taxon>
        <taxon>Gunneridae</taxon>
        <taxon>Pentapetalae</taxon>
        <taxon>rosids</taxon>
        <taxon>fabids</taxon>
        <taxon>Fabales</taxon>
        <taxon>Fabaceae</taxon>
        <taxon>Papilionoideae</taxon>
        <taxon>50 kb inversion clade</taxon>
        <taxon>NPAAA clade</taxon>
        <taxon>Hologalegina</taxon>
        <taxon>IRL clade</taxon>
        <taxon>Fabeae</taxon>
        <taxon>Lathyrus</taxon>
    </lineage>
</organism>
<gene>
    <name evidence="1" type="ORF">KIW84_063252</name>
</gene>
<reference evidence="1 2" key="1">
    <citation type="journal article" date="2022" name="Nat. Genet.">
        <title>Improved pea reference genome and pan-genome highlight genomic features and evolutionary characteristics.</title>
        <authorList>
            <person name="Yang T."/>
            <person name="Liu R."/>
            <person name="Luo Y."/>
            <person name="Hu S."/>
            <person name="Wang D."/>
            <person name="Wang C."/>
            <person name="Pandey M.K."/>
            <person name="Ge S."/>
            <person name="Xu Q."/>
            <person name="Li N."/>
            <person name="Li G."/>
            <person name="Huang Y."/>
            <person name="Saxena R.K."/>
            <person name="Ji Y."/>
            <person name="Li M."/>
            <person name="Yan X."/>
            <person name="He Y."/>
            <person name="Liu Y."/>
            <person name="Wang X."/>
            <person name="Xiang C."/>
            <person name="Varshney R.K."/>
            <person name="Ding H."/>
            <person name="Gao S."/>
            <person name="Zong X."/>
        </authorList>
    </citation>
    <scope>NUCLEOTIDE SEQUENCE [LARGE SCALE GENOMIC DNA]</scope>
    <source>
        <strain evidence="1 2">cv. Zhongwan 6</strain>
    </source>
</reference>
<dbReference type="Proteomes" id="UP001058974">
    <property type="component" value="Chromosome 6"/>
</dbReference>
<dbReference type="EMBL" id="JAMSHJ010000006">
    <property type="protein sequence ID" value="KAI5397363.1"/>
    <property type="molecule type" value="Genomic_DNA"/>
</dbReference>
<comment type="caution">
    <text evidence="1">The sequence shown here is derived from an EMBL/GenBank/DDBJ whole genome shotgun (WGS) entry which is preliminary data.</text>
</comment>
<name>A0A9D4W763_PEA</name>
<accession>A0A9D4W763</accession>